<dbReference type="NCBIfam" id="NF010257">
    <property type="entry name" value="PRK13703.1"/>
    <property type="match status" value="1"/>
</dbReference>
<sequence length="256" mass="29078">MRLILIIFMVIYSNCVLADDGVDNTSPFTGWHWYNEPIPRKDIEPKQKKNTIPDLSKMTPVEQSKVLQQYTKEALAKAILYPSSENTTVFLKWQKFWTDHASYFSQSFAVAELDHPELDYNLVRSHYNGTSPIQQAQQKTEEDKAIQKLASQYGLFLFYRGSNPIDAQMAGVVAAFARSKNIPLIPVSVDGQVVPAVPETRPDDGQSEAMNIKYFPALMLVDPKAKTYRPLAYGFMTQDDLATRFMYVATGFKPNF</sequence>
<proteinExistence type="predicted"/>
<gene>
    <name evidence="2" type="ORF">BS639_21195</name>
</gene>
<dbReference type="InterPro" id="IPR014110">
    <property type="entry name" value="TraF"/>
</dbReference>
<evidence type="ECO:0000313" key="2">
    <source>
        <dbReference type="EMBL" id="ORJ19228.1"/>
    </source>
</evidence>
<dbReference type="InterPro" id="IPR039555">
    <property type="entry name" value="TraF/TrbB"/>
</dbReference>
<dbReference type="NCBIfam" id="TIGR02739">
    <property type="entry name" value="TraF"/>
    <property type="match status" value="1"/>
</dbReference>
<protein>
    <submittedName>
        <fullName evidence="2">Type-F conjugative transfer system pilin assembly protein TraF</fullName>
    </submittedName>
</protein>
<evidence type="ECO:0000313" key="3">
    <source>
        <dbReference type="Proteomes" id="UP000192722"/>
    </source>
</evidence>
<dbReference type="RefSeq" id="WP_084984266.1">
    <property type="nucleotide sequence ID" value="NZ_CBCSCF010000021.1"/>
</dbReference>
<organism evidence="2 3">
    <name type="scientific">Rouxiella silvae</name>
    <dbReference type="NCBI Taxonomy" id="1646373"/>
    <lineage>
        <taxon>Bacteria</taxon>
        <taxon>Pseudomonadati</taxon>
        <taxon>Pseudomonadota</taxon>
        <taxon>Gammaproteobacteria</taxon>
        <taxon>Enterobacterales</taxon>
        <taxon>Yersiniaceae</taxon>
        <taxon>Rouxiella</taxon>
    </lineage>
</organism>
<dbReference type="EMBL" id="MRWD01000067">
    <property type="protein sequence ID" value="ORJ19228.1"/>
    <property type="molecule type" value="Genomic_DNA"/>
</dbReference>
<accession>A0ABX3TVV9</accession>
<dbReference type="Pfam" id="PF13728">
    <property type="entry name" value="TraF"/>
    <property type="match status" value="1"/>
</dbReference>
<evidence type="ECO:0000256" key="1">
    <source>
        <dbReference type="SAM" id="SignalP"/>
    </source>
</evidence>
<reference evidence="2 3" key="1">
    <citation type="journal article" date="2017" name="Int. J. Syst. Evol. Microbiol.">
        <title>Rouxiella badensis sp. nov. and Rouxiella silvae sp. nov. isolated from peat bog soil in Germany and emendation of the genus description.</title>
        <authorList>
            <person name="Le Fleche-Mateos A."/>
            <person name="Kugler J.H."/>
            <person name="Hansen S.H."/>
            <person name="Syldatk C."/>
            <person name="Hausmann R."/>
            <person name="Lomprez F."/>
            <person name="Vandenbogaert M."/>
            <person name="Manuguerra J.C."/>
            <person name="Grimont P.A."/>
        </authorList>
    </citation>
    <scope>NUCLEOTIDE SEQUENCE [LARGE SCALE GENOMIC DNA]</scope>
    <source>
        <strain evidence="2 3">213</strain>
    </source>
</reference>
<dbReference type="Proteomes" id="UP000192722">
    <property type="component" value="Unassembled WGS sequence"/>
</dbReference>
<feature type="signal peptide" evidence="1">
    <location>
        <begin position="1"/>
        <end position="18"/>
    </location>
</feature>
<feature type="chain" id="PRO_5045343323" evidence="1">
    <location>
        <begin position="19"/>
        <end position="256"/>
    </location>
</feature>
<keyword evidence="1" id="KW-0732">Signal</keyword>
<comment type="caution">
    <text evidence="2">The sequence shown here is derived from an EMBL/GenBank/DDBJ whole genome shotgun (WGS) entry which is preliminary data.</text>
</comment>
<name>A0ABX3TVV9_9GAMM</name>
<keyword evidence="3" id="KW-1185">Reference proteome</keyword>